<protein>
    <recommendedName>
        <fullName evidence="8">Riboflavin biosynthesis intermediates N-glycosidase</fullName>
    </recommendedName>
</protein>
<proteinExistence type="predicted"/>
<dbReference type="NCBIfam" id="TIGR02464">
    <property type="entry name" value="ribofla_fusion"/>
    <property type="match status" value="1"/>
</dbReference>
<evidence type="ECO:0000256" key="2">
    <source>
        <dbReference type="ARBA" id="ARBA00000751"/>
    </source>
</evidence>
<accession>A0A829Y735</accession>
<feature type="domain" description="Isochorismatase-like" evidence="4">
    <location>
        <begin position="10"/>
        <end position="161"/>
    </location>
</feature>
<evidence type="ECO:0000313" key="6">
    <source>
        <dbReference type="EMBL" id="GFE78422.1"/>
    </source>
</evidence>
<dbReference type="Pfam" id="PF00857">
    <property type="entry name" value="Isochorismatase"/>
    <property type="match status" value="1"/>
</dbReference>
<comment type="catalytic activity">
    <reaction evidence="2">
        <text>2,5-diamino-6-hydroxy-4-(5-phosphoribosylamino)-pyrimidine + H2O = 2,5,6-triamino-4-hydroxypyrimidine + D-ribose 5-phosphate</text>
        <dbReference type="Rhea" id="RHEA:23436"/>
        <dbReference type="ChEBI" id="CHEBI:15377"/>
        <dbReference type="ChEBI" id="CHEBI:58614"/>
        <dbReference type="ChEBI" id="CHEBI:78346"/>
        <dbReference type="ChEBI" id="CHEBI:137796"/>
    </reaction>
</comment>
<dbReference type="GO" id="GO:0016787">
    <property type="term" value="F:hydrolase activity"/>
    <property type="evidence" value="ECO:0007669"/>
    <property type="project" value="UniProtKB-KW"/>
</dbReference>
<dbReference type="CDD" id="cd15457">
    <property type="entry name" value="NADAR"/>
    <property type="match status" value="1"/>
</dbReference>
<dbReference type="InterPro" id="IPR012816">
    <property type="entry name" value="NADAR"/>
</dbReference>
<comment type="caution">
    <text evidence="6">The sequence shown here is derived from an EMBL/GenBank/DDBJ whole genome shotgun (WGS) entry which is preliminary data.</text>
</comment>
<dbReference type="SUPFAM" id="SSF143990">
    <property type="entry name" value="YbiA-like"/>
    <property type="match status" value="1"/>
</dbReference>
<dbReference type="Gene3D" id="3.40.50.850">
    <property type="entry name" value="Isochorismatase-like"/>
    <property type="match status" value="1"/>
</dbReference>
<dbReference type="InterPro" id="IPR050272">
    <property type="entry name" value="Isochorismatase-like_hydrls"/>
</dbReference>
<dbReference type="CDD" id="cd01014">
    <property type="entry name" value="nicotinamidase_related"/>
    <property type="match status" value="1"/>
</dbReference>
<organism evidence="6 7">
    <name type="scientific">Steroidobacter agaridevorans</name>
    <dbReference type="NCBI Taxonomy" id="2695856"/>
    <lineage>
        <taxon>Bacteria</taxon>
        <taxon>Pseudomonadati</taxon>
        <taxon>Pseudomonadota</taxon>
        <taxon>Gammaproteobacteria</taxon>
        <taxon>Steroidobacterales</taxon>
        <taxon>Steroidobacteraceae</taxon>
        <taxon>Steroidobacter</taxon>
    </lineage>
</organism>
<evidence type="ECO:0000259" key="5">
    <source>
        <dbReference type="Pfam" id="PF08719"/>
    </source>
</evidence>
<dbReference type="PANTHER" id="PTHR43540:SF1">
    <property type="entry name" value="ISOCHORISMATASE HYDROLASE"/>
    <property type="match status" value="1"/>
</dbReference>
<feature type="domain" description="NADAR" evidence="5">
    <location>
        <begin position="205"/>
        <end position="361"/>
    </location>
</feature>
<dbReference type="InterPro" id="IPR037238">
    <property type="entry name" value="YbiA-like_sf"/>
</dbReference>
<name>A0A829Y735_9GAMM</name>
<evidence type="ECO:0008006" key="8">
    <source>
        <dbReference type="Google" id="ProtNLM"/>
    </source>
</evidence>
<gene>
    <name evidence="6" type="ORF">GCM10011487_04220</name>
</gene>
<dbReference type="EMBL" id="BLJN01000001">
    <property type="protein sequence ID" value="GFE78422.1"/>
    <property type="molecule type" value="Genomic_DNA"/>
</dbReference>
<sequence length="362" mass="39680">MASPAAGPRNNPNAEGNIATLLKAWRGVGATVVHVRHISRTPGSPFWPGQPGVEFQEALAPLPGEHVVEKNVPDALVNTGLEKWLRVRGVSRLVIVGVSTNNSVEATARTAGNLGFQTQVVADATFAFDKVDYHGTTRTAEEVHAMALANLNGEYATITTTVRLLPQNKTERVATVAKATVTNDSQHVENLRSRFNAGEPMEFLFFWGHKTSKKQVTAACFSQWYEAAFVVDTERYLTAEHFMMAEKAALFGDQETRAQILQAANPGAAKALGRKVRGFDDAVWAEHRFGIVVRANQAKFSQNPALRQFLESTGSRILVEASPVDRIWGIGMAKDHDRANDPNSWRGLNLLGFALMQVRHDV</sequence>
<dbReference type="Proteomes" id="UP000445000">
    <property type="component" value="Unassembled WGS sequence"/>
</dbReference>
<dbReference type="Pfam" id="PF08719">
    <property type="entry name" value="NADAR"/>
    <property type="match status" value="1"/>
</dbReference>
<dbReference type="PANTHER" id="PTHR43540">
    <property type="entry name" value="PEROXYUREIDOACRYLATE/UREIDOACRYLATE AMIDOHYDROLASE-RELATED"/>
    <property type="match status" value="1"/>
</dbReference>
<keyword evidence="7" id="KW-1185">Reference proteome</keyword>
<reference evidence="7" key="1">
    <citation type="submission" date="2020-01" db="EMBL/GenBank/DDBJ databases">
        <title>'Steroidobacter agaridevorans' sp. nov., agar-degrading bacteria isolated from rhizosphere soils.</title>
        <authorList>
            <person name="Ikenaga M."/>
            <person name="Kataoka M."/>
            <person name="Murouchi A."/>
            <person name="Katsuragi S."/>
            <person name="Sakai M."/>
        </authorList>
    </citation>
    <scope>NUCLEOTIDE SEQUENCE [LARGE SCALE GENOMIC DNA]</scope>
    <source>
        <strain evidence="7">YU21-B</strain>
    </source>
</reference>
<dbReference type="Gene3D" id="1.10.357.40">
    <property type="entry name" value="YbiA-like"/>
    <property type="match status" value="1"/>
</dbReference>
<dbReference type="AlphaFoldDB" id="A0A829Y735"/>
<dbReference type="InterPro" id="IPR036380">
    <property type="entry name" value="Isochorismatase-like_sf"/>
</dbReference>
<comment type="catalytic activity">
    <reaction evidence="1">
        <text>5-amino-6-(5-phospho-D-ribosylamino)uracil + H2O = 5,6-diaminouracil + D-ribose 5-phosphate</text>
        <dbReference type="Rhea" id="RHEA:55020"/>
        <dbReference type="ChEBI" id="CHEBI:15377"/>
        <dbReference type="ChEBI" id="CHEBI:46252"/>
        <dbReference type="ChEBI" id="CHEBI:58453"/>
        <dbReference type="ChEBI" id="CHEBI:78346"/>
    </reaction>
</comment>
<evidence type="ECO:0000259" key="4">
    <source>
        <dbReference type="Pfam" id="PF00857"/>
    </source>
</evidence>
<dbReference type="InterPro" id="IPR000868">
    <property type="entry name" value="Isochorismatase-like_dom"/>
</dbReference>
<evidence type="ECO:0000256" key="3">
    <source>
        <dbReference type="ARBA" id="ARBA00022801"/>
    </source>
</evidence>
<evidence type="ECO:0000256" key="1">
    <source>
        <dbReference type="ARBA" id="ARBA00000022"/>
    </source>
</evidence>
<keyword evidence="3" id="KW-0378">Hydrolase</keyword>
<dbReference type="SUPFAM" id="SSF52499">
    <property type="entry name" value="Isochorismatase-like hydrolases"/>
    <property type="match status" value="1"/>
</dbReference>
<evidence type="ECO:0000313" key="7">
    <source>
        <dbReference type="Proteomes" id="UP000445000"/>
    </source>
</evidence>